<keyword evidence="2" id="KW-1185">Reference proteome</keyword>
<evidence type="ECO:0000313" key="2">
    <source>
        <dbReference type="Proteomes" id="UP001220530"/>
    </source>
</evidence>
<proteinExistence type="predicted"/>
<organism evidence="1 2">
    <name type="scientific">Devosia algicola</name>
    <dbReference type="NCBI Taxonomy" id="3026418"/>
    <lineage>
        <taxon>Bacteria</taxon>
        <taxon>Pseudomonadati</taxon>
        <taxon>Pseudomonadota</taxon>
        <taxon>Alphaproteobacteria</taxon>
        <taxon>Hyphomicrobiales</taxon>
        <taxon>Devosiaceae</taxon>
        <taxon>Devosia</taxon>
    </lineage>
</organism>
<sequence length="494" mass="53570">MVGITSAQRLQLSRADFFAALQNYGRPATLPVPTVKQLSARPEVAREAASLSGLKKLDAALGNARFLEQSRYGVTSFEERYDSVPKYKLQASYRTEPVTQLVPIYEARDVTEQRAIFEQRDVFETRDVFEERDVFEDRPIYETRNVYETRDVFEDRPIYETRDIYETIVDGTRDLSSFSNRSASGVDSGADFSVKVGDGSLAVVKFSTNNRIAVTKDGTTTNFNFSTGTGEFGKALVLALDSIEGLDASLSGDGKLHLQTADAQSLTLASVANGFLDFSGDPFTDLGLQAGTTEASVTGTEQVQIGTEQVKTGTEDVLVGTEEVQVGTEQVKIGTEQVKTGTEQVKIGEETVQTGVETVVVGTEQVQVGTQTITTGTQQVESGRSYVRDGEQQIFRGYRTVSERSDPDEARLTTESRRAIVAAVQALDTAIGPDKLANGTDNRFASLRDQLDLDKVRLAFSRGDLNTLGLKLAVALKAYGDKAAASAAAAGRYA</sequence>
<accession>A0ABY7YS29</accession>
<dbReference type="SUPFAM" id="SSF101967">
    <property type="entry name" value="Adhesin YadA, collagen-binding domain"/>
    <property type="match status" value="1"/>
</dbReference>
<reference evidence="1 2" key="1">
    <citation type="submission" date="2023-02" db="EMBL/GenBank/DDBJ databases">
        <title>Devosia algicola sp. nov., isolated from the phycosphere of marine algae.</title>
        <authorList>
            <person name="Kim J.M."/>
            <person name="Lee J.K."/>
            <person name="Choi B.J."/>
            <person name="Bayburt H."/>
            <person name="Jeon C.O."/>
        </authorList>
    </citation>
    <scope>NUCLEOTIDE SEQUENCE [LARGE SCALE GENOMIC DNA]</scope>
    <source>
        <strain evidence="1 2">G20-9</strain>
    </source>
</reference>
<protein>
    <submittedName>
        <fullName evidence="1">Uncharacterized protein</fullName>
    </submittedName>
</protein>
<dbReference type="RefSeq" id="WP_282220383.1">
    <property type="nucleotide sequence ID" value="NZ_CP118246.1"/>
</dbReference>
<dbReference type="EMBL" id="CP118246">
    <property type="protein sequence ID" value="WDR03997.1"/>
    <property type="molecule type" value="Genomic_DNA"/>
</dbReference>
<evidence type="ECO:0000313" key="1">
    <source>
        <dbReference type="EMBL" id="WDR03997.1"/>
    </source>
</evidence>
<dbReference type="Proteomes" id="UP001220530">
    <property type="component" value="Chromosome"/>
</dbReference>
<gene>
    <name evidence="1" type="ORF">PSQ19_08260</name>
</gene>
<dbReference type="Gene3D" id="2.150.10.10">
    <property type="entry name" value="Serralysin-like metalloprotease, C-terminal"/>
    <property type="match status" value="1"/>
</dbReference>
<dbReference type="InterPro" id="IPR011049">
    <property type="entry name" value="Serralysin-like_metalloprot_C"/>
</dbReference>
<name>A0ABY7YS29_9HYPH</name>